<evidence type="ECO:0000313" key="1">
    <source>
        <dbReference type="EMBL" id="EMD95138.1"/>
    </source>
</evidence>
<evidence type="ECO:0000313" key="2">
    <source>
        <dbReference type="Proteomes" id="UP000016936"/>
    </source>
</evidence>
<evidence type="ECO:0008006" key="3">
    <source>
        <dbReference type="Google" id="ProtNLM"/>
    </source>
</evidence>
<dbReference type="HOGENOM" id="CLU_1937955_0_0_1"/>
<keyword evidence="2" id="KW-1185">Reference proteome</keyword>
<dbReference type="OrthoDB" id="7289984at2759"/>
<organism evidence="1 2">
    <name type="scientific">Cochliobolus heterostrophus (strain C5 / ATCC 48332 / race O)</name>
    <name type="common">Southern corn leaf blight fungus</name>
    <name type="synonym">Bipolaris maydis</name>
    <dbReference type="NCBI Taxonomy" id="701091"/>
    <lineage>
        <taxon>Eukaryota</taxon>
        <taxon>Fungi</taxon>
        <taxon>Dikarya</taxon>
        <taxon>Ascomycota</taxon>
        <taxon>Pezizomycotina</taxon>
        <taxon>Dothideomycetes</taxon>
        <taxon>Pleosporomycetidae</taxon>
        <taxon>Pleosporales</taxon>
        <taxon>Pleosporineae</taxon>
        <taxon>Pleosporaceae</taxon>
        <taxon>Bipolaris</taxon>
    </lineage>
</organism>
<proteinExistence type="predicted"/>
<reference evidence="2" key="2">
    <citation type="journal article" date="2013" name="PLoS Genet.">
        <title>Comparative genome structure, secondary metabolite, and effector coding capacity across Cochliobolus pathogens.</title>
        <authorList>
            <person name="Condon B.J."/>
            <person name="Leng Y."/>
            <person name="Wu D."/>
            <person name="Bushley K.E."/>
            <person name="Ohm R.A."/>
            <person name="Otillar R."/>
            <person name="Martin J."/>
            <person name="Schackwitz W."/>
            <person name="Grimwood J."/>
            <person name="MohdZainudin N."/>
            <person name="Xue C."/>
            <person name="Wang R."/>
            <person name="Manning V.A."/>
            <person name="Dhillon B."/>
            <person name="Tu Z.J."/>
            <person name="Steffenson B.J."/>
            <person name="Salamov A."/>
            <person name="Sun H."/>
            <person name="Lowry S."/>
            <person name="LaButti K."/>
            <person name="Han J."/>
            <person name="Copeland A."/>
            <person name="Lindquist E."/>
            <person name="Barry K."/>
            <person name="Schmutz J."/>
            <person name="Baker S.E."/>
            <person name="Ciuffetti L.M."/>
            <person name="Grigoriev I.V."/>
            <person name="Zhong S."/>
            <person name="Turgeon B.G."/>
        </authorList>
    </citation>
    <scope>NUCLEOTIDE SEQUENCE [LARGE SCALE GENOMIC DNA]</scope>
    <source>
        <strain evidence="2">C5 / ATCC 48332 / race O</strain>
    </source>
</reference>
<protein>
    <recommendedName>
        <fullName evidence="3">Ketoreductase (KR) domain-containing protein</fullName>
    </recommendedName>
</protein>
<sequence length="130" mass="14466">MPMVIQFMAGFVTQACFNVIQALSAILQLARASEGNAIHHFIPLVLKGGIKKIIVISSPHADLSLIKDIVMENNALYVAFKAASNVIIAKFSSQYKRDGALTFSVSHEAVKVGHWDVRRYLFPFVTYHDF</sequence>
<name>M2V559_COCH5</name>
<accession>M2V559</accession>
<gene>
    <name evidence="1" type="ORF">COCHEDRAFT_1027629</name>
</gene>
<reference evidence="1 2" key="1">
    <citation type="journal article" date="2012" name="PLoS Pathog.">
        <title>Diverse lifestyles and strategies of plant pathogenesis encoded in the genomes of eighteen Dothideomycetes fungi.</title>
        <authorList>
            <person name="Ohm R.A."/>
            <person name="Feau N."/>
            <person name="Henrissat B."/>
            <person name="Schoch C.L."/>
            <person name="Horwitz B.A."/>
            <person name="Barry K.W."/>
            <person name="Condon B.J."/>
            <person name="Copeland A.C."/>
            <person name="Dhillon B."/>
            <person name="Glaser F."/>
            <person name="Hesse C.N."/>
            <person name="Kosti I."/>
            <person name="LaButti K."/>
            <person name="Lindquist E.A."/>
            <person name="Lucas S."/>
            <person name="Salamov A.A."/>
            <person name="Bradshaw R.E."/>
            <person name="Ciuffetti L."/>
            <person name="Hamelin R.C."/>
            <person name="Kema G.H.J."/>
            <person name="Lawrence C."/>
            <person name="Scott J.A."/>
            <person name="Spatafora J.W."/>
            <person name="Turgeon B.G."/>
            <person name="de Wit P.J.G.M."/>
            <person name="Zhong S."/>
            <person name="Goodwin S.B."/>
            <person name="Grigoriev I.V."/>
        </authorList>
    </citation>
    <scope>NUCLEOTIDE SEQUENCE [LARGE SCALE GENOMIC DNA]</scope>
    <source>
        <strain evidence="2">C5 / ATCC 48332 / race O</strain>
    </source>
</reference>
<dbReference type="AlphaFoldDB" id="M2V559"/>
<dbReference type="EMBL" id="KB445571">
    <property type="protein sequence ID" value="EMD95138.1"/>
    <property type="molecule type" value="Genomic_DNA"/>
</dbReference>
<dbReference type="Proteomes" id="UP000016936">
    <property type="component" value="Unassembled WGS sequence"/>
</dbReference>